<feature type="compositionally biased region" description="Polar residues" evidence="7">
    <location>
        <begin position="885"/>
        <end position="902"/>
    </location>
</feature>
<sequence>MRASIANACLGVAGAAQPAVLNLGQVVDAIMIGEGGTVQFYNLSIVNAAPRNIPHTDTHARYRIRTFGPWPSITILPNATVILNDTTNTYDSEPAWSQCSKFQETFRSYASSWMPLQNLVAEGNETLYISGSYIRPVAIRDLLINETVGYARIGTINNRITCQPNEALPAAPAPAPGPALAASGMPASAGQGSSQSRTPAWLIVAIVVPIAVLVTAVAALATLIIRKRQLERRSPAAVDAGLLKVQKSPPTPKSSLQPGTGRSLPRGYSGDVESPHIGPDDGMSTQDEDQLGELPSSRSGQQLNSLLSLPETLRKRSSCMVDNLELGAPLGRGSYGKVYKGKWKGVTVAVKIVEHSAETEGELLQLRESLLSSSIVHPNVVATYKVRTVRVLEESRMTDSANENSGHISKSVHPPAVPNLSTSSGTIGPEVDGGSQDMRETWMLLEYADRGNLDRALVQKKMMTADNCLDLDTVCRCLIDIAAGMDYLHSLGVLHGDLKGANVLLKSSGDDPRGYTCKLADFGLSRVLEAHATHVSTKTYGTLAYMPAELLQDGKMSRAADVYSYSMIMWELFACKRLYEGHIASQVFFKVLMGCRPTIPEHMPKAFQDLMVECWDTDAEKRPTFEEVLKRLQLAQDMQPSLEAALPVAKSTSLGSASVAASEFVPASPGWEERVVSAMNSAQPTRASAMSEAPAWMHQLDSRKPSTDVSNVRTVSSLERMDTGALKDVFGPGSGSTQESPARAAQQAQTISAALVAEMEVHNSRIARQGSGSSSGASMVFLGNQRSKASVARMPPSHGSAAGTPRGGSPTRQSSSWGSAERGSHNERSYPPPAPTRGPAAPEGTSSRAAAMVSPFGDHVNADSEGHLSDASDNGLHVPEVVKQWVTSQRGMSGQRGMSPQGSRHADSRAQGKEDPTEEQEEVSLDEGEKFTSGNFADSVPLESFRGR</sequence>
<evidence type="ECO:0000256" key="1">
    <source>
        <dbReference type="ARBA" id="ARBA00022527"/>
    </source>
</evidence>
<evidence type="ECO:0000256" key="6">
    <source>
        <dbReference type="PROSITE-ProRule" id="PRU10141"/>
    </source>
</evidence>
<dbReference type="InterPro" id="IPR000719">
    <property type="entry name" value="Prot_kinase_dom"/>
</dbReference>
<dbReference type="PROSITE" id="PS00108">
    <property type="entry name" value="PROTEIN_KINASE_ST"/>
    <property type="match status" value="1"/>
</dbReference>
<feature type="binding site" evidence="6">
    <location>
        <position position="351"/>
    </location>
    <ligand>
        <name>ATP</name>
        <dbReference type="ChEBI" id="CHEBI:30616"/>
    </ligand>
</feature>
<feature type="compositionally biased region" description="Polar residues" evidence="7">
    <location>
        <begin position="398"/>
        <end position="408"/>
    </location>
</feature>
<evidence type="ECO:0000313" key="10">
    <source>
        <dbReference type="EMBL" id="CAL5227539.1"/>
    </source>
</evidence>
<dbReference type="SMART" id="SM00220">
    <property type="entry name" value="S_TKc"/>
    <property type="match status" value="1"/>
</dbReference>
<keyword evidence="8" id="KW-0812">Transmembrane</keyword>
<keyword evidence="3 6" id="KW-0547">Nucleotide-binding</keyword>
<dbReference type="InterPro" id="IPR017441">
    <property type="entry name" value="Protein_kinase_ATP_BS"/>
</dbReference>
<keyword evidence="5 6" id="KW-0067">ATP-binding</keyword>
<dbReference type="Gene3D" id="3.30.200.20">
    <property type="entry name" value="Phosphorylase Kinase, domain 1"/>
    <property type="match status" value="1"/>
</dbReference>
<reference evidence="10 11" key="1">
    <citation type="submission" date="2024-06" db="EMBL/GenBank/DDBJ databases">
        <authorList>
            <person name="Kraege A."/>
            <person name="Thomma B."/>
        </authorList>
    </citation>
    <scope>NUCLEOTIDE SEQUENCE [LARGE SCALE GENOMIC DNA]</scope>
</reference>
<feature type="region of interest" description="Disordered" evidence="7">
    <location>
        <begin position="241"/>
        <end position="303"/>
    </location>
</feature>
<feature type="compositionally biased region" description="Low complexity" evidence="7">
    <location>
        <begin position="178"/>
        <end position="189"/>
    </location>
</feature>
<dbReference type="InterPro" id="IPR008271">
    <property type="entry name" value="Ser/Thr_kinase_AS"/>
</dbReference>
<feature type="region of interest" description="Disordered" evidence="7">
    <location>
        <begin position="397"/>
        <end position="432"/>
    </location>
</feature>
<dbReference type="EMBL" id="CAXHTA020000017">
    <property type="protein sequence ID" value="CAL5227539.1"/>
    <property type="molecule type" value="Genomic_DNA"/>
</dbReference>
<feature type="region of interest" description="Disordered" evidence="7">
    <location>
        <begin position="884"/>
        <end position="948"/>
    </location>
</feature>
<evidence type="ECO:0000256" key="8">
    <source>
        <dbReference type="SAM" id="Phobius"/>
    </source>
</evidence>
<dbReference type="PROSITE" id="PS00107">
    <property type="entry name" value="PROTEIN_KINASE_ATP"/>
    <property type="match status" value="1"/>
</dbReference>
<feature type="domain" description="Protein kinase" evidence="9">
    <location>
        <begin position="324"/>
        <end position="642"/>
    </location>
</feature>
<evidence type="ECO:0000256" key="3">
    <source>
        <dbReference type="ARBA" id="ARBA00022741"/>
    </source>
</evidence>
<evidence type="ECO:0000256" key="4">
    <source>
        <dbReference type="ARBA" id="ARBA00022777"/>
    </source>
</evidence>
<feature type="region of interest" description="Disordered" evidence="7">
    <location>
        <begin position="167"/>
        <end position="192"/>
    </location>
</feature>
<keyword evidence="1" id="KW-0723">Serine/threonine-protein kinase</keyword>
<evidence type="ECO:0000256" key="7">
    <source>
        <dbReference type="SAM" id="MobiDB-lite"/>
    </source>
</evidence>
<accession>A0ABP1G5W9</accession>
<dbReference type="InterPro" id="IPR051681">
    <property type="entry name" value="Ser/Thr_Kinases-Pseudokinases"/>
</dbReference>
<keyword evidence="4" id="KW-0418">Kinase</keyword>
<dbReference type="Gene3D" id="1.10.510.10">
    <property type="entry name" value="Transferase(Phosphotransferase) domain 1"/>
    <property type="match status" value="1"/>
</dbReference>
<keyword evidence="8" id="KW-1133">Transmembrane helix</keyword>
<dbReference type="Pfam" id="PF07714">
    <property type="entry name" value="PK_Tyr_Ser-Thr"/>
    <property type="match status" value="2"/>
</dbReference>
<evidence type="ECO:0000256" key="5">
    <source>
        <dbReference type="ARBA" id="ARBA00022840"/>
    </source>
</evidence>
<evidence type="ECO:0000259" key="9">
    <source>
        <dbReference type="PROSITE" id="PS50011"/>
    </source>
</evidence>
<dbReference type="Proteomes" id="UP001497392">
    <property type="component" value="Unassembled WGS sequence"/>
</dbReference>
<dbReference type="PROSITE" id="PS50011">
    <property type="entry name" value="PROTEIN_KINASE_DOM"/>
    <property type="match status" value="1"/>
</dbReference>
<dbReference type="InterPro" id="IPR011009">
    <property type="entry name" value="Kinase-like_dom_sf"/>
</dbReference>
<feature type="compositionally biased region" description="Basic and acidic residues" evidence="7">
    <location>
        <begin position="904"/>
        <end position="915"/>
    </location>
</feature>
<dbReference type="InterPro" id="IPR001245">
    <property type="entry name" value="Ser-Thr/Tyr_kinase_cat_dom"/>
</dbReference>
<keyword evidence="8" id="KW-0472">Membrane</keyword>
<proteinExistence type="predicted"/>
<keyword evidence="2" id="KW-0808">Transferase</keyword>
<organism evidence="10 11">
    <name type="scientific">Coccomyxa viridis</name>
    <dbReference type="NCBI Taxonomy" id="1274662"/>
    <lineage>
        <taxon>Eukaryota</taxon>
        <taxon>Viridiplantae</taxon>
        <taxon>Chlorophyta</taxon>
        <taxon>core chlorophytes</taxon>
        <taxon>Trebouxiophyceae</taxon>
        <taxon>Trebouxiophyceae incertae sedis</taxon>
        <taxon>Coccomyxaceae</taxon>
        <taxon>Coccomyxa</taxon>
    </lineage>
</organism>
<comment type="caution">
    <text evidence="10">The sequence shown here is derived from an EMBL/GenBank/DDBJ whole genome shotgun (WGS) entry which is preliminary data.</text>
</comment>
<evidence type="ECO:0000256" key="2">
    <source>
        <dbReference type="ARBA" id="ARBA00022679"/>
    </source>
</evidence>
<feature type="compositionally biased region" description="Acidic residues" evidence="7">
    <location>
        <begin position="916"/>
        <end position="926"/>
    </location>
</feature>
<protein>
    <submittedName>
        <fullName evidence="10">G10528 protein</fullName>
    </submittedName>
</protein>
<evidence type="ECO:0000313" key="11">
    <source>
        <dbReference type="Proteomes" id="UP001497392"/>
    </source>
</evidence>
<name>A0ABP1G5W9_9CHLO</name>
<dbReference type="PANTHER" id="PTHR44329:SF214">
    <property type="entry name" value="PROTEIN KINASE DOMAIN-CONTAINING PROTEIN"/>
    <property type="match status" value="1"/>
</dbReference>
<dbReference type="SUPFAM" id="SSF56112">
    <property type="entry name" value="Protein kinase-like (PK-like)"/>
    <property type="match status" value="1"/>
</dbReference>
<feature type="region of interest" description="Disordered" evidence="7">
    <location>
        <begin position="718"/>
        <end position="747"/>
    </location>
</feature>
<dbReference type="PRINTS" id="PR00109">
    <property type="entry name" value="TYRKINASE"/>
</dbReference>
<feature type="region of interest" description="Disordered" evidence="7">
    <location>
        <begin position="786"/>
        <end position="848"/>
    </location>
</feature>
<gene>
    <name evidence="10" type="primary">g10528</name>
    <name evidence="10" type="ORF">VP750_LOCUS9445</name>
</gene>
<dbReference type="PANTHER" id="PTHR44329">
    <property type="entry name" value="SERINE/THREONINE-PROTEIN KINASE TNNI3K-RELATED"/>
    <property type="match status" value="1"/>
</dbReference>
<feature type="transmembrane region" description="Helical" evidence="8">
    <location>
        <begin position="200"/>
        <end position="225"/>
    </location>
</feature>
<keyword evidence="11" id="KW-1185">Reference proteome</keyword>
<feature type="compositionally biased region" description="Polar residues" evidence="7">
    <location>
        <begin position="735"/>
        <end position="747"/>
    </location>
</feature>